<evidence type="ECO:0000313" key="2">
    <source>
        <dbReference type="Proteomes" id="UP000033876"/>
    </source>
</evidence>
<sequence length="177" mass="20300">MDNTFESKVHLKMNWFLGRLKNALKNLPDNPKPSCTGFYLCDYDHDTGLLIAEQIGIIPEEKKAKYFQFAIKKVMQTLSFGKTRSKEFENNALEQYPGAIKLYLNCAGVSGHDSMVDEAISVLWLITKELQGRVYDDDNYEFWLEVFGISLNIQKELVPDNKWISIIAKLITDSVPK</sequence>
<gene>
    <name evidence="1" type="ORF">US50_C0012G0002</name>
</gene>
<protein>
    <submittedName>
        <fullName evidence="1">Uncharacterized protein</fullName>
    </submittedName>
</protein>
<organism evidence="1 2">
    <name type="scientific">Candidatus Nomurabacteria bacterium GW2011_GWB1_37_5</name>
    <dbReference type="NCBI Taxonomy" id="1618742"/>
    <lineage>
        <taxon>Bacteria</taxon>
        <taxon>Candidatus Nomuraibacteriota</taxon>
    </lineage>
</organism>
<dbReference type="EMBL" id="LBTF01000012">
    <property type="protein sequence ID" value="KKQ35537.1"/>
    <property type="molecule type" value="Genomic_DNA"/>
</dbReference>
<dbReference type="AlphaFoldDB" id="A0A0G0GZW0"/>
<reference evidence="1 2" key="1">
    <citation type="journal article" date="2015" name="Nature">
        <title>rRNA introns, odd ribosomes, and small enigmatic genomes across a large radiation of phyla.</title>
        <authorList>
            <person name="Brown C.T."/>
            <person name="Hug L.A."/>
            <person name="Thomas B.C."/>
            <person name="Sharon I."/>
            <person name="Castelle C.J."/>
            <person name="Singh A."/>
            <person name="Wilkins M.J."/>
            <person name="Williams K.H."/>
            <person name="Banfield J.F."/>
        </authorList>
    </citation>
    <scope>NUCLEOTIDE SEQUENCE [LARGE SCALE GENOMIC DNA]</scope>
</reference>
<accession>A0A0G0GZW0</accession>
<dbReference type="Proteomes" id="UP000033876">
    <property type="component" value="Unassembled WGS sequence"/>
</dbReference>
<name>A0A0G0GZW0_9BACT</name>
<evidence type="ECO:0000313" key="1">
    <source>
        <dbReference type="EMBL" id="KKQ35537.1"/>
    </source>
</evidence>
<comment type="caution">
    <text evidence="1">The sequence shown here is derived from an EMBL/GenBank/DDBJ whole genome shotgun (WGS) entry which is preliminary data.</text>
</comment>
<proteinExistence type="predicted"/>